<keyword evidence="2" id="KW-0732">Signal</keyword>
<accession>A0ABY5TMR8</accession>
<dbReference type="PANTHER" id="PTHR36302:SF1">
    <property type="entry name" value="COPPER CHAPERONE PCU(A)C"/>
    <property type="match status" value="1"/>
</dbReference>
<dbReference type="PANTHER" id="PTHR36302">
    <property type="entry name" value="BLR7088 PROTEIN"/>
    <property type="match status" value="1"/>
</dbReference>
<dbReference type="Gene3D" id="2.60.40.1890">
    <property type="entry name" value="PCu(A)C copper chaperone"/>
    <property type="match status" value="1"/>
</dbReference>
<dbReference type="InterPro" id="IPR036182">
    <property type="entry name" value="PCuAC_sf"/>
</dbReference>
<dbReference type="SUPFAM" id="SSF110087">
    <property type="entry name" value="DR1885-like metal-binding protein"/>
    <property type="match status" value="1"/>
</dbReference>
<evidence type="ECO:0000256" key="2">
    <source>
        <dbReference type="SAM" id="SignalP"/>
    </source>
</evidence>
<dbReference type="InterPro" id="IPR058248">
    <property type="entry name" value="Lxx211020-like"/>
</dbReference>
<sequence>MKTRLIYCFVFCLAMPFGLTAGASGFSVEDAYMRAMPPGRTATAAYLSVTNNHDKACAIIGGATEIAARLEVHQQLMNDGMMRMRPVTEVTVAAGETLLLQPGGFHLMLLDVEAPLVPGETHKMSLQTKDCGAIEVTAEVRSLFKKPTPAAKAHDHSMHGHSMDKGPMDDHSGHNMKKNGMHK</sequence>
<name>A0ABY5TMR8_9GAMM</name>
<dbReference type="EMBL" id="CP103416">
    <property type="protein sequence ID" value="UVW35030.1"/>
    <property type="molecule type" value="Genomic_DNA"/>
</dbReference>
<feature type="region of interest" description="Disordered" evidence="1">
    <location>
        <begin position="146"/>
        <end position="183"/>
    </location>
</feature>
<evidence type="ECO:0000256" key="1">
    <source>
        <dbReference type="SAM" id="MobiDB-lite"/>
    </source>
</evidence>
<feature type="compositionally biased region" description="Basic residues" evidence="1">
    <location>
        <begin position="174"/>
        <end position="183"/>
    </location>
</feature>
<protein>
    <submittedName>
        <fullName evidence="3">Copper chaperone PCu(A)C</fullName>
    </submittedName>
</protein>
<evidence type="ECO:0000313" key="3">
    <source>
        <dbReference type="EMBL" id="UVW35030.1"/>
    </source>
</evidence>
<dbReference type="Proteomes" id="UP001059934">
    <property type="component" value="Chromosome"/>
</dbReference>
<organism evidence="3 4">
    <name type="scientific">SAR92 clade bacterium H455</name>
    <dbReference type="NCBI Taxonomy" id="2974818"/>
    <lineage>
        <taxon>Bacteria</taxon>
        <taxon>Pseudomonadati</taxon>
        <taxon>Pseudomonadota</taxon>
        <taxon>Gammaproteobacteria</taxon>
        <taxon>Cellvibrionales</taxon>
        <taxon>Porticoccaceae</taxon>
        <taxon>SAR92 clade</taxon>
    </lineage>
</organism>
<feature type="chain" id="PRO_5047194199" evidence="2">
    <location>
        <begin position="24"/>
        <end position="183"/>
    </location>
</feature>
<proteinExistence type="predicted"/>
<reference evidence="3" key="1">
    <citation type="submission" date="2022-08" db="EMBL/GenBank/DDBJ databases">
        <title>Catabolic pathway analysis in culturable SAR92 clade bacteria reveals their overlooked roles in DMSP degradation in coastal seas.</title>
        <authorList>
            <person name="He X."/>
            <person name="Zhang X."/>
            <person name="Zhang Y."/>
        </authorList>
    </citation>
    <scope>NUCLEOTIDE SEQUENCE</scope>
    <source>
        <strain evidence="3">H455</strain>
    </source>
</reference>
<feature type="compositionally biased region" description="Basic and acidic residues" evidence="1">
    <location>
        <begin position="152"/>
        <end position="173"/>
    </location>
</feature>
<evidence type="ECO:0000313" key="4">
    <source>
        <dbReference type="Proteomes" id="UP001059934"/>
    </source>
</evidence>
<dbReference type="Pfam" id="PF04314">
    <property type="entry name" value="PCuAC"/>
    <property type="match status" value="1"/>
</dbReference>
<keyword evidence="4" id="KW-1185">Reference proteome</keyword>
<gene>
    <name evidence="3" type="ORF">NYF23_00135</name>
</gene>
<feature type="signal peptide" evidence="2">
    <location>
        <begin position="1"/>
        <end position="23"/>
    </location>
</feature>
<dbReference type="InterPro" id="IPR007410">
    <property type="entry name" value="LpqE-like"/>
</dbReference>